<dbReference type="GO" id="GO:0030245">
    <property type="term" value="P:cellulose catabolic process"/>
    <property type="evidence" value="ECO:0007669"/>
    <property type="project" value="UniProtKB-KW"/>
</dbReference>
<comment type="similarity">
    <text evidence="14">Belongs to the polysaccharide monooxygenase AA9 family.</text>
</comment>
<keyword evidence="12" id="KW-0119">Carbohydrate metabolism</keyword>
<feature type="domain" description="Chitin-binding type-1" evidence="20">
    <location>
        <begin position="556"/>
        <end position="608"/>
    </location>
</feature>
<dbReference type="GO" id="GO:0004497">
    <property type="term" value="F:monooxygenase activity"/>
    <property type="evidence" value="ECO:0007669"/>
    <property type="project" value="UniProtKB-KW"/>
</dbReference>
<keyword evidence="8" id="KW-0560">Oxidoreductase</keyword>
<comment type="caution">
    <text evidence="17">Lacks conserved residue(s) required for the propagation of feature annotation.</text>
</comment>
<dbReference type="GO" id="GO:0046872">
    <property type="term" value="F:metal ion binding"/>
    <property type="evidence" value="ECO:0007669"/>
    <property type="project" value="UniProtKB-KW"/>
</dbReference>
<keyword evidence="3" id="KW-0964">Secreted</keyword>
<evidence type="ECO:0000313" key="22">
    <source>
        <dbReference type="RefSeq" id="XP_030988380.1"/>
    </source>
</evidence>
<evidence type="ECO:0000256" key="7">
    <source>
        <dbReference type="ARBA" id="ARBA00023001"/>
    </source>
</evidence>
<name>A0A6P8BME1_PYRGI</name>
<reference evidence="22" key="3">
    <citation type="submission" date="2025-08" db="UniProtKB">
        <authorList>
            <consortium name="RefSeq"/>
        </authorList>
    </citation>
    <scope>IDENTIFICATION</scope>
    <source>
        <strain evidence="22">NI907</strain>
    </source>
</reference>
<evidence type="ECO:0000256" key="1">
    <source>
        <dbReference type="ARBA" id="ARBA00001973"/>
    </source>
</evidence>
<dbReference type="InterPro" id="IPR001002">
    <property type="entry name" value="Chitin-bd_1"/>
</dbReference>
<feature type="region of interest" description="Disordered" evidence="18">
    <location>
        <begin position="382"/>
        <end position="454"/>
    </location>
</feature>
<dbReference type="CDD" id="cd11618">
    <property type="entry name" value="ChtBD1_1"/>
    <property type="match status" value="1"/>
</dbReference>
<feature type="region of interest" description="Disordered" evidence="18">
    <location>
        <begin position="617"/>
        <end position="639"/>
    </location>
</feature>
<accession>A0A6P8BME1</accession>
<feature type="region of interest" description="Disordered" evidence="18">
    <location>
        <begin position="495"/>
        <end position="532"/>
    </location>
</feature>
<comment type="subcellular location">
    <subcellularLocation>
        <location evidence="2">Secreted</location>
    </subcellularLocation>
</comment>
<keyword evidence="7" id="KW-0136">Cellulose degradation</keyword>
<dbReference type="InterPro" id="IPR005103">
    <property type="entry name" value="AA9_LPMO"/>
</dbReference>
<comment type="catalytic activity">
    <reaction evidence="15">
        <text>[(1-&gt;4)-beta-D-glucosyl]n+m + reduced acceptor + O2 = 4-dehydro-beta-D-glucosyl-[(1-&gt;4)-beta-D-glucosyl]n-1 + [(1-&gt;4)-beta-D-glucosyl]m + acceptor + H2O.</text>
        <dbReference type="EC" id="1.14.99.56"/>
    </reaction>
</comment>
<dbReference type="InterPro" id="IPR036861">
    <property type="entry name" value="Endochitinase-like_sf"/>
</dbReference>
<evidence type="ECO:0000256" key="14">
    <source>
        <dbReference type="ARBA" id="ARBA00044502"/>
    </source>
</evidence>
<dbReference type="Gene3D" id="3.30.60.10">
    <property type="entry name" value="Endochitinase-like"/>
    <property type="match status" value="1"/>
</dbReference>
<dbReference type="CDD" id="cd21175">
    <property type="entry name" value="LPMO_AA9"/>
    <property type="match status" value="1"/>
</dbReference>
<reference evidence="22" key="1">
    <citation type="journal article" date="2019" name="Mol. Biol. Evol.">
        <title>Blast fungal genomes show frequent chromosomal changes, gene gains and losses, and effector gene turnover.</title>
        <authorList>
            <person name="Gomez Luciano L.B."/>
            <person name="Jason Tsai I."/>
            <person name="Chuma I."/>
            <person name="Tosa Y."/>
            <person name="Chen Y.H."/>
            <person name="Li J.Y."/>
            <person name="Li M.Y."/>
            <person name="Jade Lu M.Y."/>
            <person name="Nakayashiki H."/>
            <person name="Li W.H."/>
        </authorList>
    </citation>
    <scope>NUCLEOTIDE SEQUENCE</scope>
    <source>
        <strain evidence="22">NI907</strain>
    </source>
</reference>
<dbReference type="PANTHER" id="PTHR33353">
    <property type="entry name" value="PUTATIVE (AFU_ORTHOLOGUE AFUA_1G12560)-RELATED"/>
    <property type="match status" value="1"/>
</dbReference>
<dbReference type="AlphaFoldDB" id="A0A6P8BME1"/>
<feature type="chain" id="PRO_5027923740" description="lytic cellulose monooxygenase (C4-dehydrogenating)" evidence="19">
    <location>
        <begin position="21"/>
        <end position="655"/>
    </location>
</feature>
<dbReference type="GeneID" id="41956793"/>
<evidence type="ECO:0000256" key="3">
    <source>
        <dbReference type="ARBA" id="ARBA00022525"/>
    </source>
</evidence>
<feature type="compositionally biased region" description="Low complexity" evidence="18">
    <location>
        <begin position="442"/>
        <end position="454"/>
    </location>
</feature>
<evidence type="ECO:0000256" key="5">
    <source>
        <dbReference type="ARBA" id="ARBA00022723"/>
    </source>
</evidence>
<dbReference type="KEGG" id="pgri:PgNI_01809"/>
<dbReference type="RefSeq" id="XP_030988380.1">
    <property type="nucleotide sequence ID" value="XM_031121881.1"/>
</dbReference>
<evidence type="ECO:0000313" key="21">
    <source>
        <dbReference type="Proteomes" id="UP000515153"/>
    </source>
</evidence>
<feature type="compositionally biased region" description="Low complexity" evidence="18">
    <location>
        <begin position="382"/>
        <end position="414"/>
    </location>
</feature>
<evidence type="ECO:0000256" key="4">
    <source>
        <dbReference type="ARBA" id="ARBA00022669"/>
    </source>
</evidence>
<sequence>MKSFATTLGLATAFASVINAHSVFTTLLIDNVDQGDGTCVRMPNDPGTATDPIDSITGPDMACGKDGETAVAFTCPASAGSKMTFEWRLNPDYSAPGSIDKSHKGPCAVYLKQVADIKSTPAAGPGWFKIWDDGYDEKAGQWCTEKLIANNGLMSVQLPTGLPGGYYLVRPELLALHEADKGDPQFYTGCAQVFIDGPTGTLDVPAEDSVSIPGYVQPGQKSVSFNVWQNPLDLPYPIPGPKVYNPTAPNGAAPKAASAQSYDKTEVGAVPDNCLLKVDNWCGTEVPSYSNSNDCYASATACDNQLTLCYSGAGPTGSAGCKLWEAKCQGIQANCASSNPSGPPNAGVKLQSPDRQLPGPIPSAEDVVDTAVASVLPATGGARAAQATPAPAAPAPSGTPAAADTPDAADTPAPSGIPVPSGTPAPSDTPVPSGTPAPSGTPSPSAAQAQSVQVKQPVQPVQQAVKPVAVAVPEPVVTTMVTVYTTVFEGAPAPAATKSAQTTADHVKSVKPAKTNTDTKTNTNTKPNTKSKVFHPMKSEAEGTTAPQGNLKVSVTGQCGAASGQTCKGSVFGECCSKSGRCGSSRFHCGAGSSSTRGCQASYGVCKGNDGGAVAPSQNGVSAPTTQASDNQGTGSQYQQTAVRKMLDQLTGGFF</sequence>
<feature type="signal peptide" evidence="19">
    <location>
        <begin position="1"/>
        <end position="20"/>
    </location>
</feature>
<protein>
    <recommendedName>
        <fullName evidence="16">lytic cellulose monooxygenase (C4-dehydrogenating)</fullName>
        <ecNumber evidence="16">1.14.99.56</ecNumber>
    </recommendedName>
</protein>
<evidence type="ECO:0000256" key="19">
    <source>
        <dbReference type="SAM" id="SignalP"/>
    </source>
</evidence>
<feature type="compositionally biased region" description="Low complexity" evidence="18">
    <location>
        <begin position="514"/>
        <end position="530"/>
    </location>
</feature>
<keyword evidence="4 17" id="KW-0147">Chitin-binding</keyword>
<proteinExistence type="inferred from homology"/>
<evidence type="ECO:0000259" key="20">
    <source>
        <dbReference type="PROSITE" id="PS50941"/>
    </source>
</evidence>
<dbReference type="Pfam" id="PF03443">
    <property type="entry name" value="AA9"/>
    <property type="match status" value="1"/>
</dbReference>
<gene>
    <name evidence="22" type="ORF">PgNI_01809</name>
</gene>
<dbReference type="PANTHER" id="PTHR33353:SF32">
    <property type="entry name" value="ENDO-BETA-1,4-GLUCANASE D"/>
    <property type="match status" value="1"/>
</dbReference>
<keyword evidence="6 19" id="KW-0732">Signal</keyword>
<evidence type="ECO:0000256" key="16">
    <source>
        <dbReference type="ARBA" id="ARBA00047174"/>
    </source>
</evidence>
<evidence type="ECO:0000256" key="15">
    <source>
        <dbReference type="ARBA" id="ARBA00045077"/>
    </source>
</evidence>
<evidence type="ECO:0000256" key="8">
    <source>
        <dbReference type="ARBA" id="ARBA00023002"/>
    </source>
</evidence>
<dbReference type="InterPro" id="IPR049892">
    <property type="entry name" value="AA9"/>
</dbReference>
<feature type="compositionally biased region" description="Pro residues" evidence="18">
    <location>
        <begin position="415"/>
        <end position="441"/>
    </location>
</feature>
<keyword evidence="5" id="KW-0479">Metal-binding</keyword>
<keyword evidence="13" id="KW-0624">Polysaccharide degradation</keyword>
<keyword evidence="9" id="KW-0186">Copper</keyword>
<dbReference type="Proteomes" id="UP000515153">
    <property type="component" value="Unplaced"/>
</dbReference>
<dbReference type="GO" id="GO:0008061">
    <property type="term" value="F:chitin binding"/>
    <property type="evidence" value="ECO:0007669"/>
    <property type="project" value="UniProtKB-UniRule"/>
</dbReference>
<evidence type="ECO:0000256" key="13">
    <source>
        <dbReference type="ARBA" id="ARBA00023326"/>
    </source>
</evidence>
<keyword evidence="11 17" id="KW-1015">Disulfide bond</keyword>
<evidence type="ECO:0000256" key="11">
    <source>
        <dbReference type="ARBA" id="ARBA00023157"/>
    </source>
</evidence>
<evidence type="ECO:0000256" key="12">
    <source>
        <dbReference type="ARBA" id="ARBA00023277"/>
    </source>
</evidence>
<keyword evidence="21" id="KW-1185">Reference proteome</keyword>
<reference evidence="22" key="2">
    <citation type="submission" date="2019-10" db="EMBL/GenBank/DDBJ databases">
        <authorList>
            <consortium name="NCBI Genome Project"/>
        </authorList>
    </citation>
    <scope>NUCLEOTIDE SEQUENCE</scope>
    <source>
        <strain evidence="22">NI907</strain>
    </source>
</reference>
<dbReference type="GO" id="GO:0005576">
    <property type="term" value="C:extracellular region"/>
    <property type="evidence" value="ECO:0007669"/>
    <property type="project" value="UniProtKB-SubCell"/>
</dbReference>
<dbReference type="Gene3D" id="2.70.50.70">
    <property type="match status" value="1"/>
</dbReference>
<dbReference type="EC" id="1.14.99.56" evidence="16"/>
<evidence type="ECO:0000256" key="2">
    <source>
        <dbReference type="ARBA" id="ARBA00004613"/>
    </source>
</evidence>
<comment type="cofactor">
    <cofactor evidence="1">
        <name>Cu(2+)</name>
        <dbReference type="ChEBI" id="CHEBI:29036"/>
    </cofactor>
</comment>
<dbReference type="PROSITE" id="PS50941">
    <property type="entry name" value="CHIT_BIND_I_2"/>
    <property type="match status" value="1"/>
</dbReference>
<evidence type="ECO:0000256" key="10">
    <source>
        <dbReference type="ARBA" id="ARBA00023033"/>
    </source>
</evidence>
<organism evidence="21 22">
    <name type="scientific">Pyricularia grisea</name>
    <name type="common">Crabgrass-specific blast fungus</name>
    <name type="synonym">Magnaporthe grisea</name>
    <dbReference type="NCBI Taxonomy" id="148305"/>
    <lineage>
        <taxon>Eukaryota</taxon>
        <taxon>Fungi</taxon>
        <taxon>Dikarya</taxon>
        <taxon>Ascomycota</taxon>
        <taxon>Pezizomycotina</taxon>
        <taxon>Sordariomycetes</taxon>
        <taxon>Sordariomycetidae</taxon>
        <taxon>Magnaporthales</taxon>
        <taxon>Pyriculariaceae</taxon>
        <taxon>Pyricularia</taxon>
    </lineage>
</organism>
<feature type="region of interest" description="Disordered" evidence="18">
    <location>
        <begin position="336"/>
        <end position="363"/>
    </location>
</feature>
<evidence type="ECO:0000256" key="6">
    <source>
        <dbReference type="ARBA" id="ARBA00022729"/>
    </source>
</evidence>
<evidence type="ECO:0000256" key="17">
    <source>
        <dbReference type="PROSITE-ProRule" id="PRU00261"/>
    </source>
</evidence>
<keyword evidence="10" id="KW-0503">Monooxygenase</keyword>
<evidence type="ECO:0000256" key="18">
    <source>
        <dbReference type="SAM" id="MobiDB-lite"/>
    </source>
</evidence>
<feature type="disulfide bond" evidence="17">
    <location>
        <begin position="575"/>
        <end position="589"/>
    </location>
</feature>
<evidence type="ECO:0000256" key="9">
    <source>
        <dbReference type="ARBA" id="ARBA00023008"/>
    </source>
</evidence>